<keyword evidence="1" id="KW-0479">Metal-binding</keyword>
<dbReference type="InterPro" id="IPR050963">
    <property type="entry name" value="Sirohydro_Cobaltochel/CbiX"/>
</dbReference>
<name>A0ABU5WNB5_9BURK</name>
<keyword evidence="2" id="KW-0456">Lyase</keyword>
<evidence type="ECO:0000256" key="1">
    <source>
        <dbReference type="ARBA" id="ARBA00022723"/>
    </source>
</evidence>
<comment type="caution">
    <text evidence="3">The sequence shown here is derived from an EMBL/GenBank/DDBJ whole genome shotgun (WGS) entry which is preliminary data.</text>
</comment>
<evidence type="ECO:0000313" key="4">
    <source>
        <dbReference type="Proteomes" id="UP001304467"/>
    </source>
</evidence>
<accession>A0ABU5WNB5</accession>
<evidence type="ECO:0000313" key="3">
    <source>
        <dbReference type="EMBL" id="MEB2580462.1"/>
    </source>
</evidence>
<keyword evidence="4" id="KW-1185">Reference proteome</keyword>
<sequence length="127" mass="13416">MHSHGIVLFGHGARDPRWAEPFERLAARLRGAGSPATQVSLAFLELMTPSLGEAVAAQAAAGCTRITVVPVFFGQGGHVRRDLPQLVDACRAAHPGVDIRCATAVGEDDGVLDAVARYCVDQIDRDA</sequence>
<dbReference type="SUPFAM" id="SSF53800">
    <property type="entry name" value="Chelatase"/>
    <property type="match status" value="1"/>
</dbReference>
<dbReference type="RefSeq" id="WP_059576764.1">
    <property type="nucleotide sequence ID" value="NZ_JAWRKY010000009.1"/>
</dbReference>
<dbReference type="EMBL" id="JAWRLE010000023">
    <property type="protein sequence ID" value="MEB2580462.1"/>
    <property type="molecule type" value="Genomic_DNA"/>
</dbReference>
<dbReference type="InterPro" id="IPR002762">
    <property type="entry name" value="CbiX-like"/>
</dbReference>
<dbReference type="PANTHER" id="PTHR33542">
    <property type="entry name" value="SIROHYDROCHLORIN FERROCHELATASE, CHLOROPLASTIC"/>
    <property type="match status" value="1"/>
</dbReference>
<dbReference type="Gene3D" id="3.40.50.1400">
    <property type="match status" value="1"/>
</dbReference>
<dbReference type="Proteomes" id="UP001304467">
    <property type="component" value="Unassembled WGS sequence"/>
</dbReference>
<evidence type="ECO:0000256" key="2">
    <source>
        <dbReference type="ARBA" id="ARBA00023239"/>
    </source>
</evidence>
<reference evidence="3 4" key="1">
    <citation type="journal article" date="2023" name="Front. Microbiol.">
        <title>Genomic analyses of Burkholderia respiratory isolates indicates two evolutionarily distinct B. anthina clades.</title>
        <authorList>
            <person name="Pham A."/>
            <person name="Volmer J.G."/>
            <person name="Chambers D.C."/>
            <person name="Smith D.J."/>
            <person name="Reid D.W."/>
            <person name="Burr L."/>
            <person name="Wells T.J."/>
        </authorList>
    </citation>
    <scope>NUCLEOTIDE SEQUENCE [LARGE SCALE GENOMIC DNA]</scope>
    <source>
        <strain evidence="3 4">BCCIQ07A</strain>
    </source>
</reference>
<organism evidence="3 4">
    <name type="scientific">Burkholderia anthinoferrum</name>
    <dbReference type="NCBI Taxonomy" id="3090833"/>
    <lineage>
        <taxon>Bacteria</taxon>
        <taxon>Pseudomonadati</taxon>
        <taxon>Pseudomonadota</taxon>
        <taxon>Betaproteobacteria</taxon>
        <taxon>Burkholderiales</taxon>
        <taxon>Burkholderiaceae</taxon>
        <taxon>Burkholderia</taxon>
    </lineage>
</organism>
<proteinExistence type="predicted"/>
<dbReference type="CDD" id="cd03416">
    <property type="entry name" value="CbiX_SirB_N"/>
    <property type="match status" value="1"/>
</dbReference>
<dbReference type="Pfam" id="PF01903">
    <property type="entry name" value="CbiX"/>
    <property type="match status" value="1"/>
</dbReference>
<protein>
    <submittedName>
        <fullName evidence="3">CbiX/SirB N-terminal domain-containing protein</fullName>
    </submittedName>
</protein>
<dbReference type="PANTHER" id="PTHR33542:SF3">
    <property type="entry name" value="SIROHYDROCHLORIN FERROCHELATASE, CHLOROPLASTIC"/>
    <property type="match status" value="1"/>
</dbReference>
<gene>
    <name evidence="3" type="ORF">SB593_16030</name>
</gene>